<gene>
    <name evidence="1" type="ORF">MUY34_01665</name>
</gene>
<sequence>MKVLFKILLLLHINFIIGQSVSGEKLYLKGHVYLINSGSSVIEGITVNSSDTNADITDGLGEFILEFNKLNPGDTTSVFIGDSIKTNVALDKYNDEYELVNPNTYKIVVLSKSTIEVPLKLTVARKGYIEREAQKVYLTLKKHVDKKLEIERQKILKLEAENIVSQDSILKLNHQLQNFKTINDSIALHNTSLKIASFNRDGAEESVKKALTQLRANRDIEAALKELNPHLSNSQIKQNLKSNEQAFEALELRSRLLLSDLKVNQAIDQYKLMIETLSADESAYTYKLIDYISMLGILLNRNLKHAEAEEYLKYGLSLFDKHNLSKTQESRLSILLDLGKSLCEQSKKQETIKTYNEGIRTIQSKSKPDEFDDFNMVRFEIGLAEVSLNQDATSVKMMKKIRKTISSYDDELNDMFGEDIHKITNKMLLAMQLAVKDNRKKAESLLLEILYDLKIIIELEKKNPTKYNPLGVSLEPLASSILVSLARLKIEEKKTFEAIDLYEESIPYFQTQINKANRPKDYMDLSEVYGQLAYINYSLLERNLALEFLTKAENYAFKCSEILNYLKSEQINVGYRSVRLNLIDKNISDFKTNNTDLIESLNQLEQLETSINSSDDPVFKLNAQQNKVQIRITLDENYKTERFKNLLASEYGGLSWHALEAKEFELAETSAKKGLAINSTEQWIYTNLALAYLFQGKIKDAKQIYKSLKNEIYDGETTYKDIFLQDLEDLKHLGIKKKHLSEVYKILSN</sequence>
<organism evidence="1 2">
    <name type="scientific">Psychroserpens algicola</name>
    <dbReference type="NCBI Taxonomy" id="1719034"/>
    <lineage>
        <taxon>Bacteria</taxon>
        <taxon>Pseudomonadati</taxon>
        <taxon>Bacteroidota</taxon>
        <taxon>Flavobacteriia</taxon>
        <taxon>Flavobacteriales</taxon>
        <taxon>Flavobacteriaceae</taxon>
        <taxon>Psychroserpens</taxon>
    </lineage>
</organism>
<evidence type="ECO:0008006" key="3">
    <source>
        <dbReference type="Google" id="ProtNLM"/>
    </source>
</evidence>
<dbReference type="Gene3D" id="1.25.40.10">
    <property type="entry name" value="Tetratricopeptide repeat domain"/>
    <property type="match status" value="2"/>
</dbReference>
<dbReference type="Proteomes" id="UP001203687">
    <property type="component" value="Unassembled WGS sequence"/>
</dbReference>
<name>A0ABT0H678_9FLAO</name>
<dbReference type="EMBL" id="JALPQF010000001">
    <property type="protein sequence ID" value="MCK8479305.1"/>
    <property type="molecule type" value="Genomic_DNA"/>
</dbReference>
<accession>A0ABT0H678</accession>
<reference evidence="1" key="1">
    <citation type="submission" date="2022-04" db="EMBL/GenBank/DDBJ databases">
        <authorList>
            <person name="Ren T."/>
        </authorList>
    </citation>
    <scope>NUCLEOTIDE SEQUENCE</scope>
    <source>
        <strain evidence="1">F63249</strain>
    </source>
</reference>
<protein>
    <recommendedName>
        <fullName evidence="3">Tetratricopeptide repeat protein</fullName>
    </recommendedName>
</protein>
<dbReference type="SUPFAM" id="SSF48452">
    <property type="entry name" value="TPR-like"/>
    <property type="match status" value="1"/>
</dbReference>
<dbReference type="RefSeq" id="WP_248411665.1">
    <property type="nucleotide sequence ID" value="NZ_JALPQF010000001.1"/>
</dbReference>
<proteinExistence type="predicted"/>
<comment type="caution">
    <text evidence="1">The sequence shown here is derived from an EMBL/GenBank/DDBJ whole genome shotgun (WGS) entry which is preliminary data.</text>
</comment>
<evidence type="ECO:0000313" key="2">
    <source>
        <dbReference type="Proteomes" id="UP001203687"/>
    </source>
</evidence>
<keyword evidence="2" id="KW-1185">Reference proteome</keyword>
<dbReference type="InterPro" id="IPR011990">
    <property type="entry name" value="TPR-like_helical_dom_sf"/>
</dbReference>
<evidence type="ECO:0000313" key="1">
    <source>
        <dbReference type="EMBL" id="MCK8479305.1"/>
    </source>
</evidence>